<dbReference type="AlphaFoldDB" id="A0A401S2E4"/>
<comment type="caution">
    <text evidence="4">The sequence shown here is derived from an EMBL/GenBank/DDBJ whole genome shotgun (WGS) entry which is preliminary data.</text>
</comment>
<proteinExistence type="predicted"/>
<gene>
    <name evidence="4" type="ORF">chiPu_0002939</name>
</gene>
<feature type="compositionally biased region" description="Low complexity" evidence="3">
    <location>
        <begin position="262"/>
        <end position="273"/>
    </location>
</feature>
<evidence type="ECO:0000313" key="4">
    <source>
        <dbReference type="EMBL" id="GCC24538.1"/>
    </source>
</evidence>
<feature type="coiled-coil region" evidence="2">
    <location>
        <begin position="25"/>
        <end position="55"/>
    </location>
</feature>
<evidence type="ECO:0000256" key="1">
    <source>
        <dbReference type="ARBA" id="ARBA00023054"/>
    </source>
</evidence>
<keyword evidence="1 2" id="KW-0175">Coiled coil</keyword>
<protein>
    <recommendedName>
        <fullName evidence="6">Proline-rich protein 16</fullName>
    </recommendedName>
</protein>
<name>A0A401S2E4_CHIPU</name>
<dbReference type="Pfam" id="PF15252">
    <property type="entry name" value="DUF4589"/>
    <property type="match status" value="1"/>
</dbReference>
<dbReference type="PANTHER" id="PTHR15917:SF0">
    <property type="entry name" value="PROTEIN LARGEN"/>
    <property type="match status" value="1"/>
</dbReference>
<dbReference type="STRING" id="137246.A0A401S2E4"/>
<dbReference type="OMA" id="PGKLPHQ"/>
<accession>A0A401S2E4</accession>
<keyword evidence="5" id="KW-1185">Reference proteome</keyword>
<evidence type="ECO:0008006" key="6">
    <source>
        <dbReference type="Google" id="ProtNLM"/>
    </source>
</evidence>
<dbReference type="Proteomes" id="UP000287033">
    <property type="component" value="Unassembled WGS sequence"/>
</dbReference>
<reference evidence="4 5" key="1">
    <citation type="journal article" date="2018" name="Nat. Ecol. Evol.">
        <title>Shark genomes provide insights into elasmobranch evolution and the origin of vertebrates.</title>
        <authorList>
            <person name="Hara Y"/>
            <person name="Yamaguchi K"/>
            <person name="Onimaru K"/>
            <person name="Kadota M"/>
            <person name="Koyanagi M"/>
            <person name="Keeley SD"/>
            <person name="Tatsumi K"/>
            <person name="Tanaka K"/>
            <person name="Motone F"/>
            <person name="Kageyama Y"/>
            <person name="Nozu R"/>
            <person name="Adachi N"/>
            <person name="Nishimura O"/>
            <person name="Nakagawa R"/>
            <person name="Tanegashima C"/>
            <person name="Kiyatake I"/>
            <person name="Matsumoto R"/>
            <person name="Murakumo K"/>
            <person name="Nishida K"/>
            <person name="Terakita A"/>
            <person name="Kuratani S"/>
            <person name="Sato K"/>
            <person name="Hyodo S Kuraku.S."/>
        </authorList>
    </citation>
    <scope>NUCLEOTIDE SEQUENCE [LARGE SCALE GENOMIC DNA]</scope>
</reference>
<dbReference type="InterPro" id="IPR027997">
    <property type="entry name" value="Largen/INSYN1"/>
</dbReference>
<evidence type="ECO:0000256" key="3">
    <source>
        <dbReference type="SAM" id="MobiDB-lite"/>
    </source>
</evidence>
<dbReference type="PANTHER" id="PTHR15917">
    <property type="match status" value="1"/>
</dbReference>
<dbReference type="EMBL" id="BEZZ01000060">
    <property type="protein sequence ID" value="GCC24538.1"/>
    <property type="molecule type" value="Genomic_DNA"/>
</dbReference>
<evidence type="ECO:0000256" key="2">
    <source>
        <dbReference type="SAM" id="Coils"/>
    </source>
</evidence>
<dbReference type="OrthoDB" id="10019788at2759"/>
<dbReference type="GO" id="GO:0045793">
    <property type="term" value="P:positive regulation of cell size"/>
    <property type="evidence" value="ECO:0007669"/>
    <property type="project" value="TreeGrafter"/>
</dbReference>
<feature type="region of interest" description="Disordered" evidence="3">
    <location>
        <begin position="259"/>
        <end position="283"/>
    </location>
</feature>
<sequence length="283" mass="31089">MSASSKQPEGAACKAKVKEQIKTIVDDLELVLGDLKDVAKELKEVVDQIDHLTCDLQLEEEMTDSSKTDTINSTSSSTTASSLDKVKVHSVRSICKTTVTSSAILTVLKKANPPPPPPRLTPVRCEEPHRQSYCANPLKTNGALLRNGAFLCKTDKVPNGDVCCLSGNNPEKIRKQPLLPRADKDKCPQVTRERVRFNEEVQYHGYCPDCDVQYDMRNRDIHLHGELSNAKGKPPHQCAPLENGGSGSNFSHNFPIIKGKVTPPQTAPKPQKTILRKSTTTTV</sequence>
<evidence type="ECO:0000313" key="5">
    <source>
        <dbReference type="Proteomes" id="UP000287033"/>
    </source>
</evidence>
<organism evidence="4 5">
    <name type="scientific">Chiloscyllium punctatum</name>
    <name type="common">Brownbanded bambooshark</name>
    <name type="synonym">Hemiscyllium punctatum</name>
    <dbReference type="NCBI Taxonomy" id="137246"/>
    <lineage>
        <taxon>Eukaryota</taxon>
        <taxon>Metazoa</taxon>
        <taxon>Chordata</taxon>
        <taxon>Craniata</taxon>
        <taxon>Vertebrata</taxon>
        <taxon>Chondrichthyes</taxon>
        <taxon>Elasmobranchii</taxon>
        <taxon>Galeomorphii</taxon>
        <taxon>Galeoidea</taxon>
        <taxon>Orectolobiformes</taxon>
        <taxon>Hemiscylliidae</taxon>
        <taxon>Chiloscyllium</taxon>
    </lineage>
</organism>
<dbReference type="GO" id="GO:0045727">
    <property type="term" value="P:positive regulation of translation"/>
    <property type="evidence" value="ECO:0007669"/>
    <property type="project" value="TreeGrafter"/>
</dbReference>